<dbReference type="Proteomes" id="UP000658258">
    <property type="component" value="Unassembled WGS sequence"/>
</dbReference>
<dbReference type="Gene3D" id="3.40.50.20">
    <property type="match status" value="1"/>
</dbReference>
<dbReference type="PANTHER" id="PTHR39217">
    <property type="match status" value="1"/>
</dbReference>
<dbReference type="InterPro" id="IPR013815">
    <property type="entry name" value="ATP_grasp_subdomain_1"/>
</dbReference>
<dbReference type="EMBL" id="BNAG01000003">
    <property type="protein sequence ID" value="GHE66409.1"/>
    <property type="molecule type" value="Genomic_DNA"/>
</dbReference>
<keyword evidence="3" id="KW-1185">Reference proteome</keyword>
<dbReference type="Pfam" id="PF02955">
    <property type="entry name" value="GSH-S_ATP"/>
    <property type="match status" value="1"/>
</dbReference>
<dbReference type="Gene3D" id="3.30.470.20">
    <property type="entry name" value="ATP-grasp fold, B domain"/>
    <property type="match status" value="1"/>
</dbReference>
<reference evidence="3" key="1">
    <citation type="journal article" date="2019" name="Int. J. Syst. Evol. Microbiol.">
        <title>The Global Catalogue of Microorganisms (GCM) 10K type strain sequencing project: providing services to taxonomists for standard genome sequencing and annotation.</title>
        <authorList>
            <consortium name="The Broad Institute Genomics Platform"/>
            <consortium name="The Broad Institute Genome Sequencing Center for Infectious Disease"/>
            <person name="Wu L."/>
            <person name="Ma J."/>
        </authorList>
    </citation>
    <scope>NUCLEOTIDE SEQUENCE [LARGE SCALE GENOMIC DNA]</scope>
    <source>
        <strain evidence="3">CGMCC 1.15111</strain>
    </source>
</reference>
<evidence type="ECO:0000313" key="2">
    <source>
        <dbReference type="EMBL" id="GHE66409.1"/>
    </source>
</evidence>
<sequence length="306" mass="35480">MKEKSFDIVVLTDNRYVAPENPGWYVQNILKEDGLVVEALQSKGFKVTRKSWSDPDFDWYSTKAVLFRTTWDYFDRYEEWKGWLKKVSEATEMINPYQLIQWNMDKHYLKDLQVKGINIPETHYVEIGVVTNLAALFAQKEWTDCILKPCISGAARHTYRIDLSNIHEYEPIFQKLIQQEAMMLQPFQKNVVEKGEVSLMVMGGQFTHAVLKIAKPGDFRVQDDFGGTVHEYQPTLEEIAFAEKAVAACDPQPYYARVDIIRDNNNELAVIEMELIEPELWFRLKPAAVEVLVEAISKKVQAYQAK</sequence>
<dbReference type="SUPFAM" id="SSF56059">
    <property type="entry name" value="Glutathione synthetase ATP-binding domain-like"/>
    <property type="match status" value="1"/>
</dbReference>
<dbReference type="InterPro" id="IPR053191">
    <property type="entry name" value="DcsG_Biosynth_Enzyme"/>
</dbReference>
<name>A0ABQ3I9D0_9BACT</name>
<feature type="domain" description="Prokaryotic glutathione synthetase ATP-binding" evidence="1">
    <location>
        <begin position="139"/>
        <end position="270"/>
    </location>
</feature>
<evidence type="ECO:0000313" key="3">
    <source>
        <dbReference type="Proteomes" id="UP000658258"/>
    </source>
</evidence>
<dbReference type="InterPro" id="IPR004218">
    <property type="entry name" value="GSHS_ATP-bd"/>
</dbReference>
<organism evidence="2 3">
    <name type="scientific">Roseivirga thermotolerans</name>
    <dbReference type="NCBI Taxonomy" id="1758176"/>
    <lineage>
        <taxon>Bacteria</taxon>
        <taxon>Pseudomonadati</taxon>
        <taxon>Bacteroidota</taxon>
        <taxon>Cytophagia</taxon>
        <taxon>Cytophagales</taxon>
        <taxon>Roseivirgaceae</taxon>
        <taxon>Roseivirga</taxon>
    </lineage>
</organism>
<accession>A0ABQ3I9D0</accession>
<evidence type="ECO:0000259" key="1">
    <source>
        <dbReference type="Pfam" id="PF02955"/>
    </source>
</evidence>
<dbReference type="Gene3D" id="3.30.1490.20">
    <property type="entry name" value="ATP-grasp fold, A domain"/>
    <property type="match status" value="1"/>
</dbReference>
<gene>
    <name evidence="2" type="ORF">GCM10011340_22140</name>
</gene>
<protein>
    <recommendedName>
        <fullName evidence="1">Prokaryotic glutathione synthetase ATP-binding domain-containing protein</fullName>
    </recommendedName>
</protein>
<comment type="caution">
    <text evidence="2">The sequence shown here is derived from an EMBL/GenBank/DDBJ whole genome shotgun (WGS) entry which is preliminary data.</text>
</comment>
<dbReference type="RefSeq" id="WP_189630321.1">
    <property type="nucleotide sequence ID" value="NZ_BNAG01000003.1"/>
</dbReference>
<proteinExistence type="predicted"/>
<dbReference type="PANTHER" id="PTHR39217:SF1">
    <property type="entry name" value="GLUTATHIONE SYNTHETASE"/>
    <property type="match status" value="1"/>
</dbReference>